<evidence type="ECO:0000256" key="6">
    <source>
        <dbReference type="ARBA" id="ARBA00038170"/>
    </source>
</evidence>
<evidence type="ECO:0000313" key="11">
    <source>
        <dbReference type="Proteomes" id="UP001497392"/>
    </source>
</evidence>
<dbReference type="PANTHER" id="PTHR11085:SF12">
    <property type="entry name" value="NAD-DEPENDENT PROTEIN DEACYLASE SIRTUIN-6"/>
    <property type="match status" value="1"/>
</dbReference>
<evidence type="ECO:0000256" key="1">
    <source>
        <dbReference type="ARBA" id="ARBA00012928"/>
    </source>
</evidence>
<dbReference type="PROSITE" id="PS50305">
    <property type="entry name" value="SIRTUIN"/>
    <property type="match status" value="1"/>
</dbReference>
<evidence type="ECO:0000256" key="3">
    <source>
        <dbReference type="ARBA" id="ARBA00022723"/>
    </source>
</evidence>
<keyword evidence="4 7" id="KW-0862">Zinc</keyword>
<evidence type="ECO:0000256" key="8">
    <source>
        <dbReference type="SAM" id="MobiDB-lite"/>
    </source>
</evidence>
<evidence type="ECO:0000256" key="2">
    <source>
        <dbReference type="ARBA" id="ARBA00022679"/>
    </source>
</evidence>
<feature type="binding site" evidence="7">
    <location>
        <position position="168"/>
    </location>
    <ligand>
        <name>Zn(2+)</name>
        <dbReference type="ChEBI" id="CHEBI:29105"/>
    </ligand>
</feature>
<feature type="binding site" evidence="7">
    <location>
        <position position="173"/>
    </location>
    <ligand>
        <name>Zn(2+)</name>
        <dbReference type="ChEBI" id="CHEBI:29105"/>
    </ligand>
</feature>
<keyword evidence="3 7" id="KW-0479">Metal-binding</keyword>
<feature type="active site" description="Proton acceptor" evidence="7">
    <location>
        <position position="135"/>
    </location>
</feature>
<evidence type="ECO:0000259" key="9">
    <source>
        <dbReference type="PROSITE" id="PS50305"/>
    </source>
</evidence>
<evidence type="ECO:0000313" key="10">
    <source>
        <dbReference type="EMBL" id="CAL5219350.1"/>
    </source>
</evidence>
<dbReference type="SUPFAM" id="SSF52467">
    <property type="entry name" value="DHS-like NAD/FAD-binding domain"/>
    <property type="match status" value="1"/>
</dbReference>
<dbReference type="Gene3D" id="3.40.50.1220">
    <property type="entry name" value="TPP-binding domain"/>
    <property type="match status" value="1"/>
</dbReference>
<protein>
    <recommendedName>
        <fullName evidence="1">protein acetyllysine N-acetyltransferase</fullName>
        <ecNumber evidence="1">2.3.1.286</ecNumber>
    </recommendedName>
</protein>
<feature type="domain" description="Deacetylase sirtuin-type" evidence="9">
    <location>
        <begin position="28"/>
        <end position="268"/>
    </location>
</feature>
<dbReference type="Pfam" id="PF02146">
    <property type="entry name" value="SIR2"/>
    <property type="match status" value="1"/>
</dbReference>
<feature type="binding site" evidence="7">
    <location>
        <position position="143"/>
    </location>
    <ligand>
        <name>Zn(2+)</name>
        <dbReference type="ChEBI" id="CHEBI:29105"/>
    </ligand>
</feature>
<evidence type="ECO:0000256" key="5">
    <source>
        <dbReference type="ARBA" id="ARBA00023027"/>
    </source>
</evidence>
<accession>A0ABP1FHD7</accession>
<dbReference type="InterPro" id="IPR026590">
    <property type="entry name" value="Ssirtuin_cat_dom"/>
</dbReference>
<feature type="binding site" evidence="7">
    <location>
        <position position="146"/>
    </location>
    <ligand>
        <name>Zn(2+)</name>
        <dbReference type="ChEBI" id="CHEBI:29105"/>
    </ligand>
</feature>
<comment type="caution">
    <text evidence="10">The sequence shown here is derived from an EMBL/GenBank/DDBJ whole genome shotgun (WGS) entry which is preliminary data.</text>
</comment>
<dbReference type="EMBL" id="CAXHTA020000002">
    <property type="protein sequence ID" value="CAL5219350.1"/>
    <property type="molecule type" value="Genomic_DNA"/>
</dbReference>
<dbReference type="Proteomes" id="UP001497392">
    <property type="component" value="Unassembled WGS sequence"/>
</dbReference>
<keyword evidence="5" id="KW-0520">NAD</keyword>
<reference evidence="10 11" key="1">
    <citation type="submission" date="2024-06" db="EMBL/GenBank/DDBJ databases">
        <authorList>
            <person name="Kraege A."/>
            <person name="Thomma B."/>
        </authorList>
    </citation>
    <scope>NUCLEOTIDE SEQUENCE [LARGE SCALE GENOMIC DNA]</scope>
</reference>
<dbReference type="PANTHER" id="PTHR11085">
    <property type="entry name" value="NAD-DEPENDENT PROTEIN DEACYLASE SIRTUIN-5, MITOCHONDRIAL-RELATED"/>
    <property type="match status" value="1"/>
</dbReference>
<sequence>MSLGYAEKLSYRDDLGGQLGEPEIFDKAEALAANAQHLADMVRASHAVIVFTGAGISTACGIPDFRGPNGVWTMQRAGKPLPKARCSFTTATPSLTHMAIAELVRRGKVTRVVSQNVDGLHLRSGIPRDKLAELHGNCFAERCPSCKKEYIRDFEIETVGFKRTGRRCAEMECKGRLKDFILDWEDALPEDELTASEEAASAADLAICLGTSLQITPACDLPLRTPKAGGQLVIVNLQKTPKDKKAALLIRGKADEVMRAVMKSLQIPVPAFVRQDTFLLHISQRSGSGRGISLEARVSSRHGPECTMPLVQSMDISFLDHDTLRPGKLRTQPFVLTRLLPCPGTYRMAVTINLVDAIEADNRRVERTFSIEALATHHDHSGSGDGASQRRKRQKITTSQTEEITVTTQEVKFEL</sequence>
<comment type="similarity">
    <text evidence="6">Belongs to the sirtuin family. Class IV subfamily.</text>
</comment>
<evidence type="ECO:0000256" key="7">
    <source>
        <dbReference type="PROSITE-ProRule" id="PRU00236"/>
    </source>
</evidence>
<feature type="region of interest" description="Disordered" evidence="8">
    <location>
        <begin position="374"/>
        <end position="401"/>
    </location>
</feature>
<dbReference type="InterPro" id="IPR029035">
    <property type="entry name" value="DHS-like_NAD/FAD-binding_dom"/>
</dbReference>
<dbReference type="EC" id="2.3.1.286" evidence="1"/>
<keyword evidence="2" id="KW-0808">Transferase</keyword>
<name>A0ABP1FHD7_9CHLO</name>
<organism evidence="10 11">
    <name type="scientific">Coccomyxa viridis</name>
    <dbReference type="NCBI Taxonomy" id="1274662"/>
    <lineage>
        <taxon>Eukaryota</taxon>
        <taxon>Viridiplantae</taxon>
        <taxon>Chlorophyta</taxon>
        <taxon>core chlorophytes</taxon>
        <taxon>Trebouxiophyceae</taxon>
        <taxon>Trebouxiophyceae incertae sedis</taxon>
        <taxon>Coccomyxaceae</taxon>
        <taxon>Coccomyxa</taxon>
    </lineage>
</organism>
<dbReference type="InterPro" id="IPR050134">
    <property type="entry name" value="NAD-dep_sirtuin_deacylases"/>
</dbReference>
<gene>
    <name evidence="10" type="primary">g1166</name>
    <name evidence="10" type="ORF">VP750_LOCUS1009</name>
</gene>
<dbReference type="Gene3D" id="2.20.28.200">
    <property type="match status" value="1"/>
</dbReference>
<keyword evidence="11" id="KW-1185">Reference proteome</keyword>
<evidence type="ECO:0000256" key="4">
    <source>
        <dbReference type="ARBA" id="ARBA00022833"/>
    </source>
</evidence>
<dbReference type="InterPro" id="IPR003000">
    <property type="entry name" value="Sirtuin"/>
</dbReference>
<dbReference type="CDD" id="cd01410">
    <property type="entry name" value="SIRT7"/>
    <property type="match status" value="1"/>
</dbReference>
<proteinExistence type="inferred from homology"/>